<dbReference type="PIRSF" id="PIRSF002854">
    <property type="entry name" value="MetQ"/>
    <property type="match status" value="1"/>
</dbReference>
<evidence type="ECO:0000313" key="7">
    <source>
        <dbReference type="EMBL" id="SQJ12685.1"/>
    </source>
</evidence>
<keyword evidence="6 7" id="KW-0449">Lipoprotein</keyword>
<dbReference type="KEGG" id="ful:C4N20_04415"/>
<dbReference type="Proteomes" id="UP000249008">
    <property type="component" value="Chromosome 1"/>
</dbReference>
<gene>
    <name evidence="7" type="primary">metQ</name>
    <name evidence="7" type="ORF">NCTC12112_02768</name>
</gene>
<dbReference type="NCBIfam" id="TIGR00363">
    <property type="entry name" value="MetQ/NlpA family lipoprotein"/>
    <property type="match status" value="1"/>
</dbReference>
<dbReference type="GO" id="GO:0016020">
    <property type="term" value="C:membrane"/>
    <property type="evidence" value="ECO:0007669"/>
    <property type="project" value="UniProtKB-SubCell"/>
</dbReference>
<comment type="subcellular location">
    <subcellularLocation>
        <location evidence="1">Membrane</location>
        <topology evidence="1">Lipid-anchor</topology>
    </subcellularLocation>
</comment>
<evidence type="ECO:0000256" key="5">
    <source>
        <dbReference type="ARBA" id="ARBA00023139"/>
    </source>
</evidence>
<protein>
    <submittedName>
        <fullName evidence="7">D-methionine-binding lipoprotein metQ</fullName>
    </submittedName>
</protein>
<dbReference type="PANTHER" id="PTHR30429">
    <property type="entry name" value="D-METHIONINE-BINDING LIPOPROTEIN METQ"/>
    <property type="match status" value="1"/>
</dbReference>
<dbReference type="Pfam" id="PF03180">
    <property type="entry name" value="Lipoprotein_9"/>
    <property type="match status" value="1"/>
</dbReference>
<dbReference type="Gene3D" id="3.40.190.10">
    <property type="entry name" value="Periplasmic binding protein-like II"/>
    <property type="match status" value="2"/>
</dbReference>
<name>A0AAX2JDT4_9FUSO</name>
<keyword evidence="5" id="KW-0564">Palmitate</keyword>
<evidence type="ECO:0000256" key="6">
    <source>
        <dbReference type="ARBA" id="ARBA00023288"/>
    </source>
</evidence>
<keyword evidence="4" id="KW-0472">Membrane</keyword>
<organism evidence="7 8">
    <name type="scientific">Fusobacterium ulcerans</name>
    <dbReference type="NCBI Taxonomy" id="861"/>
    <lineage>
        <taxon>Bacteria</taxon>
        <taxon>Fusobacteriati</taxon>
        <taxon>Fusobacteriota</taxon>
        <taxon>Fusobacteriia</taxon>
        <taxon>Fusobacteriales</taxon>
        <taxon>Fusobacteriaceae</taxon>
        <taxon>Fusobacterium</taxon>
    </lineage>
</organism>
<evidence type="ECO:0000256" key="1">
    <source>
        <dbReference type="ARBA" id="ARBA00004635"/>
    </source>
</evidence>
<evidence type="ECO:0000313" key="8">
    <source>
        <dbReference type="Proteomes" id="UP000249008"/>
    </source>
</evidence>
<dbReference type="RefSeq" id="WP_005980480.1">
    <property type="nucleotide sequence ID" value="NZ_CABKNW010000005.1"/>
</dbReference>
<comment type="similarity">
    <text evidence="2">Belongs to the NlpA lipoprotein family.</text>
</comment>
<evidence type="ECO:0000256" key="3">
    <source>
        <dbReference type="ARBA" id="ARBA00022729"/>
    </source>
</evidence>
<dbReference type="CDD" id="cd13597">
    <property type="entry name" value="PBP2_lipoprotein_Tp32"/>
    <property type="match status" value="1"/>
</dbReference>
<evidence type="ECO:0000256" key="2">
    <source>
        <dbReference type="ARBA" id="ARBA00008973"/>
    </source>
</evidence>
<sequence>MKKIFILFILLTTICFGKTLKIGTTSYPGAEIMELIKDDLKAEGIELQIVEMNDYVTPNIALAEGDIDLNSFQHLPYLEQFKKDRNLDLVSAGATYIAPLGLYSKKYKTIEELPDKATIAIPNDPTNSGRALLLFHRIGLIKLKDPTDLHATAFDIVENPKKLKFKQLEAAQLPRVIDDVDAAIINGGYALNAGFYPTRDSILLEDKDSPYINIIAVRAGDENREDIKTFVKHFQSDKVRNYINETFKGGFVPVF</sequence>
<dbReference type="PANTHER" id="PTHR30429:SF0">
    <property type="entry name" value="METHIONINE-BINDING LIPOPROTEIN METQ"/>
    <property type="match status" value="1"/>
</dbReference>
<accession>A0AAX2JDT4</accession>
<reference evidence="7 8" key="1">
    <citation type="submission" date="2018-06" db="EMBL/GenBank/DDBJ databases">
        <authorList>
            <consortium name="Pathogen Informatics"/>
            <person name="Doyle S."/>
        </authorList>
    </citation>
    <scope>NUCLEOTIDE SEQUENCE [LARGE SCALE GENOMIC DNA]</scope>
    <source>
        <strain evidence="7 8">NCTC12112</strain>
    </source>
</reference>
<dbReference type="GeneID" id="78454041"/>
<proteinExistence type="inferred from homology"/>
<dbReference type="AlphaFoldDB" id="A0AAX2JDT4"/>
<dbReference type="InterPro" id="IPR004872">
    <property type="entry name" value="Lipoprotein_NlpA"/>
</dbReference>
<dbReference type="SUPFAM" id="SSF53850">
    <property type="entry name" value="Periplasmic binding protein-like II"/>
    <property type="match status" value="1"/>
</dbReference>
<keyword evidence="3" id="KW-0732">Signal</keyword>
<evidence type="ECO:0000256" key="4">
    <source>
        <dbReference type="ARBA" id="ARBA00023136"/>
    </source>
</evidence>
<dbReference type="EMBL" id="LS483487">
    <property type="protein sequence ID" value="SQJ12685.1"/>
    <property type="molecule type" value="Genomic_DNA"/>
</dbReference>